<feature type="domain" description="Helix-turn-helix type 11" evidence="3">
    <location>
        <begin position="10"/>
        <end position="62"/>
    </location>
</feature>
<evidence type="ECO:0000313" key="7">
    <source>
        <dbReference type="Proteomes" id="UP000284543"/>
    </source>
</evidence>
<dbReference type="InterPro" id="IPR035922">
    <property type="entry name" value="3H_dom_sf"/>
</dbReference>
<dbReference type="AlphaFoldDB" id="A0A412Z641"/>
<dbReference type="Proteomes" id="UP000283975">
    <property type="component" value="Unassembled WGS sequence"/>
</dbReference>
<dbReference type="Gene3D" id="1.10.10.10">
    <property type="entry name" value="Winged helix-like DNA-binding domain superfamily/Winged helix DNA-binding domain"/>
    <property type="match status" value="1"/>
</dbReference>
<dbReference type="InterPro" id="IPR004173">
    <property type="entry name" value="3H_domain"/>
</dbReference>
<comment type="caution">
    <text evidence="4">The sequence shown here is derived from an EMBL/GenBank/DDBJ whole genome shotgun (WGS) entry which is preliminary data.</text>
</comment>
<dbReference type="PANTHER" id="PTHR40068:SF1">
    <property type="entry name" value="TRANSCRIPTION REPRESSOR NIAR-RELATED"/>
    <property type="match status" value="1"/>
</dbReference>
<gene>
    <name evidence="5" type="ORF">DW839_14625</name>
    <name evidence="4" type="ORF">DWW02_14160</name>
</gene>
<dbReference type="InterPro" id="IPR013196">
    <property type="entry name" value="HTH_11"/>
</dbReference>
<protein>
    <submittedName>
        <fullName evidence="4">Transcription repressor NadR</fullName>
    </submittedName>
</protein>
<dbReference type="InterPro" id="IPR036388">
    <property type="entry name" value="WH-like_DNA-bd_sf"/>
</dbReference>
<organism evidence="4 7">
    <name type="scientific">Enterocloster bolteae</name>
    <dbReference type="NCBI Taxonomy" id="208479"/>
    <lineage>
        <taxon>Bacteria</taxon>
        <taxon>Bacillati</taxon>
        <taxon>Bacillota</taxon>
        <taxon>Clostridia</taxon>
        <taxon>Lachnospirales</taxon>
        <taxon>Lachnospiraceae</taxon>
        <taxon>Enterocloster</taxon>
    </lineage>
</organism>
<dbReference type="EMBL" id="QSHZ01000014">
    <property type="protein sequence ID" value="RHC55451.1"/>
    <property type="molecule type" value="Genomic_DNA"/>
</dbReference>
<dbReference type="SUPFAM" id="SSF46785">
    <property type="entry name" value="Winged helix' DNA-binding domain"/>
    <property type="match status" value="1"/>
</dbReference>
<dbReference type="Pfam" id="PF08279">
    <property type="entry name" value="HTH_11"/>
    <property type="match status" value="1"/>
</dbReference>
<evidence type="ECO:0000313" key="5">
    <source>
        <dbReference type="EMBL" id="RHC55451.1"/>
    </source>
</evidence>
<dbReference type="InterPro" id="IPR036390">
    <property type="entry name" value="WH_DNA-bd_sf"/>
</dbReference>
<dbReference type="InterPro" id="IPR026043">
    <property type="entry name" value="NadR"/>
</dbReference>
<evidence type="ECO:0000313" key="6">
    <source>
        <dbReference type="Proteomes" id="UP000283975"/>
    </source>
</evidence>
<feature type="binding site" evidence="1">
    <location>
        <position position="145"/>
    </location>
    <ligand>
        <name>Ni(2+)</name>
        <dbReference type="ChEBI" id="CHEBI:49786"/>
    </ligand>
</feature>
<reference evidence="6 7" key="1">
    <citation type="submission" date="2018-08" db="EMBL/GenBank/DDBJ databases">
        <title>A genome reference for cultivated species of the human gut microbiota.</title>
        <authorList>
            <person name="Zou Y."/>
            <person name="Xue W."/>
            <person name="Luo G."/>
        </authorList>
    </citation>
    <scope>NUCLEOTIDE SEQUENCE [LARGE SCALE GENOMIC DNA]</scope>
    <source>
        <strain evidence="4 7">AF14-18</strain>
        <strain evidence="5 6">AM35-14</strain>
    </source>
</reference>
<keyword evidence="1" id="KW-0533">Nickel</keyword>
<accession>A0A412Z641</accession>
<keyword evidence="1" id="KW-0479">Metal-binding</keyword>
<dbReference type="Pfam" id="PF02829">
    <property type="entry name" value="3H"/>
    <property type="match status" value="1"/>
</dbReference>
<dbReference type="Proteomes" id="UP000284543">
    <property type="component" value="Unassembled WGS sequence"/>
</dbReference>
<dbReference type="PANTHER" id="PTHR40068">
    <property type="entry name" value="TRANSCRIPTION REPRESSOR NIAR-RELATED"/>
    <property type="match status" value="1"/>
</dbReference>
<dbReference type="RefSeq" id="WP_002567590.1">
    <property type="nucleotide sequence ID" value="NZ_CABKUK010000001.1"/>
</dbReference>
<evidence type="ECO:0000259" key="2">
    <source>
        <dbReference type="Pfam" id="PF02829"/>
    </source>
</evidence>
<dbReference type="GO" id="GO:0046872">
    <property type="term" value="F:metal ion binding"/>
    <property type="evidence" value="ECO:0007669"/>
    <property type="project" value="UniProtKB-KW"/>
</dbReference>
<feature type="binding site" evidence="1">
    <location>
        <position position="78"/>
    </location>
    <ligand>
        <name>Ni(2+)</name>
        <dbReference type="ChEBI" id="CHEBI:49786"/>
    </ligand>
</feature>
<name>A0A412Z641_9FIRM</name>
<evidence type="ECO:0000259" key="3">
    <source>
        <dbReference type="Pfam" id="PF08279"/>
    </source>
</evidence>
<dbReference type="KEGG" id="cbol:CGC65_14425"/>
<feature type="domain" description="3H" evidence="2">
    <location>
        <begin position="75"/>
        <end position="170"/>
    </location>
</feature>
<dbReference type="PIRSF" id="PIRSF037847">
    <property type="entry name" value="NiaR"/>
    <property type="match status" value="1"/>
</dbReference>
<dbReference type="SUPFAM" id="SSF75500">
    <property type="entry name" value="Putative transcriptional regulator TM1602, C-terminal domain"/>
    <property type="match status" value="1"/>
</dbReference>
<dbReference type="EMBL" id="QRZM01000005">
    <property type="protein sequence ID" value="RGV75445.1"/>
    <property type="molecule type" value="Genomic_DNA"/>
</dbReference>
<sequence>MENAMNGTQRRRKLLDMMRLASAPLSGGALGRETGVSRQVVVQDIALLRTMGYPILSTARGYVLNVSKHASRFFKVCHTNEQTEDELVTIVDLGGTVVDVMVNHRVYGKMSAPLNIKNRRDVQLFMNNIKTGKSTPLMNVTSGYHFHHVCAEQEEILDEIEEALRKKHYLAELLPYEMSDDE</sequence>
<feature type="binding site" evidence="1">
    <location>
        <position position="147"/>
    </location>
    <ligand>
        <name>Ni(2+)</name>
        <dbReference type="ChEBI" id="CHEBI:49786"/>
    </ligand>
</feature>
<dbReference type="Gene3D" id="3.30.1340.20">
    <property type="entry name" value="3H domain"/>
    <property type="match status" value="1"/>
</dbReference>
<evidence type="ECO:0000313" key="4">
    <source>
        <dbReference type="EMBL" id="RGV75445.1"/>
    </source>
</evidence>
<feature type="binding site" evidence="1">
    <location>
        <position position="86"/>
    </location>
    <ligand>
        <name>Ni(2+)</name>
        <dbReference type="ChEBI" id="CHEBI:49786"/>
    </ligand>
</feature>
<evidence type="ECO:0000256" key="1">
    <source>
        <dbReference type="PIRSR" id="PIRSR037847-1"/>
    </source>
</evidence>
<proteinExistence type="predicted"/>